<accession>A0A076MM22</accession>
<organism evidence="4 5">
    <name type="scientific">Amycolatopsis methanolica 239</name>
    <dbReference type="NCBI Taxonomy" id="1068978"/>
    <lineage>
        <taxon>Bacteria</taxon>
        <taxon>Bacillati</taxon>
        <taxon>Actinomycetota</taxon>
        <taxon>Actinomycetes</taxon>
        <taxon>Pseudonocardiales</taxon>
        <taxon>Pseudonocardiaceae</taxon>
        <taxon>Amycolatopsis</taxon>
        <taxon>Amycolatopsis methanolica group</taxon>
    </lineage>
</organism>
<dbReference type="STRING" id="1068978.AMETH_1682"/>
<dbReference type="InterPro" id="IPR012340">
    <property type="entry name" value="NA-bd_OB-fold"/>
</dbReference>
<dbReference type="InterPro" id="IPR000424">
    <property type="entry name" value="Primosome_PriB/ssb"/>
</dbReference>
<keyword evidence="1 2" id="KW-0238">DNA-binding</keyword>
<dbReference type="GO" id="GO:0003697">
    <property type="term" value="F:single-stranded DNA binding"/>
    <property type="evidence" value="ECO:0007669"/>
    <property type="project" value="InterPro"/>
</dbReference>
<reference evidence="4 5" key="1">
    <citation type="submission" date="2014-07" db="EMBL/GenBank/DDBJ databases">
        <title>Whole Genome Sequence of the Amycolatopsis methanolica 239.</title>
        <authorList>
            <person name="Tang B."/>
        </authorList>
    </citation>
    <scope>NUCLEOTIDE SEQUENCE [LARGE SCALE GENOMIC DNA]</scope>
    <source>
        <strain evidence="4 5">239</strain>
    </source>
</reference>
<proteinExistence type="predicted"/>
<evidence type="ECO:0000256" key="3">
    <source>
        <dbReference type="SAM" id="MobiDB-lite"/>
    </source>
</evidence>
<dbReference type="AlphaFoldDB" id="A0A076MM22"/>
<dbReference type="HOGENOM" id="CLU_078758_1_4_11"/>
<evidence type="ECO:0000256" key="2">
    <source>
        <dbReference type="PROSITE-ProRule" id="PRU00252"/>
    </source>
</evidence>
<dbReference type="RefSeq" id="WP_017987634.1">
    <property type="nucleotide sequence ID" value="NZ_AQUL01000001.1"/>
</dbReference>
<dbReference type="OrthoDB" id="9809878at2"/>
<name>A0A076MM22_AMYME</name>
<gene>
    <name evidence="4" type="primary">ssb</name>
    <name evidence="4" type="ORF">AMETH_1682</name>
</gene>
<dbReference type="EMBL" id="CP009110">
    <property type="protein sequence ID" value="AIJ21774.1"/>
    <property type="molecule type" value="Genomic_DNA"/>
</dbReference>
<evidence type="ECO:0000313" key="5">
    <source>
        <dbReference type="Proteomes" id="UP000062973"/>
    </source>
</evidence>
<evidence type="ECO:0000256" key="1">
    <source>
        <dbReference type="ARBA" id="ARBA00023125"/>
    </source>
</evidence>
<dbReference type="SUPFAM" id="SSF50249">
    <property type="entry name" value="Nucleic acid-binding proteins"/>
    <property type="match status" value="1"/>
</dbReference>
<keyword evidence="5" id="KW-1185">Reference proteome</keyword>
<feature type="region of interest" description="Disordered" evidence="3">
    <location>
        <begin position="115"/>
        <end position="165"/>
    </location>
</feature>
<evidence type="ECO:0000313" key="4">
    <source>
        <dbReference type="EMBL" id="AIJ21774.1"/>
    </source>
</evidence>
<dbReference type="Proteomes" id="UP000062973">
    <property type="component" value="Chromosome"/>
</dbReference>
<dbReference type="PATRIC" id="fig|1068978.7.peg.1772"/>
<sequence length="165" mass="17553">MAIGETMVTLVGTVTSDITVKQVGQDRHELAIFWVRSDERRFDRNRQEWVLGRRFSARVVCRRGMAVSAADGLRRGDPVVVNGRLHTGDPATGGSRAQLELEAFALGPNLAQCGVSPRRGSRPEPDVPSQIPLWEAAGPAVETLQAGPVDAPAPALAGPRGGQGP</sequence>
<dbReference type="Pfam" id="PF00436">
    <property type="entry name" value="SSB"/>
    <property type="match status" value="1"/>
</dbReference>
<dbReference type="Gene3D" id="2.40.50.140">
    <property type="entry name" value="Nucleic acid-binding proteins"/>
    <property type="match status" value="1"/>
</dbReference>
<dbReference type="eggNOG" id="COG0629">
    <property type="taxonomic scope" value="Bacteria"/>
</dbReference>
<dbReference type="PROSITE" id="PS50935">
    <property type="entry name" value="SSB"/>
    <property type="match status" value="1"/>
</dbReference>
<protein>
    <submittedName>
        <fullName evidence="4">Single-strand binding protein</fullName>
    </submittedName>
</protein>
<dbReference type="KEGG" id="amq:AMETH_1682"/>